<dbReference type="GO" id="GO:0008168">
    <property type="term" value="F:methyltransferase activity"/>
    <property type="evidence" value="ECO:0007669"/>
    <property type="project" value="UniProtKB-KW"/>
</dbReference>
<dbReference type="Proteomes" id="UP001243420">
    <property type="component" value="Chromosome"/>
</dbReference>
<keyword evidence="2" id="KW-0808">Transferase</keyword>
<gene>
    <name evidence="2" type="ORF">P8627_00695</name>
</gene>
<organism evidence="2 3">
    <name type="scientific">Jannaschia ovalis</name>
    <dbReference type="NCBI Taxonomy" id="3038773"/>
    <lineage>
        <taxon>Bacteria</taxon>
        <taxon>Pseudomonadati</taxon>
        <taxon>Pseudomonadota</taxon>
        <taxon>Alphaproteobacteria</taxon>
        <taxon>Rhodobacterales</taxon>
        <taxon>Roseobacteraceae</taxon>
        <taxon>Jannaschia</taxon>
    </lineage>
</organism>
<dbReference type="InterPro" id="IPR006342">
    <property type="entry name" value="FkbM_mtfrase"/>
</dbReference>
<keyword evidence="3" id="KW-1185">Reference proteome</keyword>
<evidence type="ECO:0000313" key="3">
    <source>
        <dbReference type="Proteomes" id="UP001243420"/>
    </source>
</evidence>
<proteinExistence type="predicted"/>
<dbReference type="EMBL" id="CP122537">
    <property type="protein sequence ID" value="WGH78809.1"/>
    <property type="molecule type" value="Genomic_DNA"/>
</dbReference>
<protein>
    <submittedName>
        <fullName evidence="2">FkbM family methyltransferase</fullName>
    </submittedName>
</protein>
<name>A0ABY8LF68_9RHOB</name>
<reference evidence="2 3" key="1">
    <citation type="submission" date="2023-04" db="EMBL/GenBank/DDBJ databases">
        <title>Jannaschia ovalis sp. nov., a marine bacterium isolated from sea tidal flat.</title>
        <authorList>
            <person name="Kwon D.Y."/>
            <person name="Kim J.-J."/>
        </authorList>
    </citation>
    <scope>NUCLEOTIDE SEQUENCE [LARGE SCALE GENOMIC DNA]</scope>
    <source>
        <strain evidence="2 3">GRR-S6-38</strain>
    </source>
</reference>
<dbReference type="PANTHER" id="PTHR34203:SF15">
    <property type="entry name" value="SLL1173 PROTEIN"/>
    <property type="match status" value="1"/>
</dbReference>
<sequence length="263" mass="28722">MAFDAQAALGDGRLHPAVRAALGREARYVTPRGTRVTLSRLHDRPVLFVTNNMKDRIHATQKDGEFYERAQLEIIAAHMPAGGTFMDVGANIGNHSLYMLLIGSAARVIPVEPNPEAIALYLAAMQLNGVVDRVALDTLGYGLGARDEAAFVIYNPKGNLGWTQLKKADGAGEGHPVEVRSGDGLLDGRRVDFVKMDVEGMEMAALSGLEATIRRDRPKLFVEVDSRNAEAFETLMAEWNYEIGEAFAKRKINQNFLMVPAAA</sequence>
<evidence type="ECO:0000313" key="2">
    <source>
        <dbReference type="EMBL" id="WGH78809.1"/>
    </source>
</evidence>
<accession>A0ABY8LF68</accession>
<evidence type="ECO:0000259" key="1">
    <source>
        <dbReference type="Pfam" id="PF05050"/>
    </source>
</evidence>
<keyword evidence="2" id="KW-0489">Methyltransferase</keyword>
<dbReference type="PANTHER" id="PTHR34203">
    <property type="entry name" value="METHYLTRANSFERASE, FKBM FAMILY PROTEIN"/>
    <property type="match status" value="1"/>
</dbReference>
<feature type="domain" description="Methyltransferase FkbM" evidence="1">
    <location>
        <begin position="87"/>
        <end position="239"/>
    </location>
</feature>
<dbReference type="InterPro" id="IPR052514">
    <property type="entry name" value="SAM-dependent_MTase"/>
</dbReference>
<dbReference type="Pfam" id="PF05050">
    <property type="entry name" value="Methyltransf_21"/>
    <property type="match status" value="1"/>
</dbReference>
<dbReference type="Gene3D" id="3.40.50.150">
    <property type="entry name" value="Vaccinia Virus protein VP39"/>
    <property type="match status" value="1"/>
</dbReference>
<dbReference type="GO" id="GO:0032259">
    <property type="term" value="P:methylation"/>
    <property type="evidence" value="ECO:0007669"/>
    <property type="project" value="UniProtKB-KW"/>
</dbReference>
<dbReference type="InterPro" id="IPR029063">
    <property type="entry name" value="SAM-dependent_MTases_sf"/>
</dbReference>
<dbReference type="SUPFAM" id="SSF53335">
    <property type="entry name" value="S-adenosyl-L-methionine-dependent methyltransferases"/>
    <property type="match status" value="1"/>
</dbReference>
<dbReference type="NCBIfam" id="TIGR01444">
    <property type="entry name" value="fkbM_fam"/>
    <property type="match status" value="1"/>
</dbReference>
<dbReference type="RefSeq" id="WP_279965560.1">
    <property type="nucleotide sequence ID" value="NZ_CP122537.1"/>
</dbReference>